<sequence length="511" mass="58279">MVERINIADSWQDDLERMSLHDTLSRESSQHNQHRFQHRLDQREGQKDELYPTYESPVTLRYRDSISSSASSSLSRNSTISSTETRYFSAVGSPPLSNAHSPPLRLHTTWSSNEPMHAPMPTPISVAAPRLETPNSLSPINLHFSPQNITPPLESYHQKRQTLTRYSSVIDPNGCFVPSKPLPFIQKTDVTKHHYVIPTFAMAGQSQAEIMKLLFNHTDNQPFAPKEEYERTIPWHIDRNSSLVTLSQYTSLGQDNPVSRNYLLGLGQRLGITTILVIVSIEVIGTAYPLLNNLLKAMELDTNPNNLVQADQPSWWSRVVLVINQQHGVNDQTAYAQRKAVLVDEMPRIQERYRLSQPLSTLFISTQVYDQIQNTEEGVNYKLCCQRILWQMMEKHMLTGRWCSELLTLQNRLNSNSSNSGTSLLNVLNEDDESSSSSDEAIFQTVIDYVDGKIKKPEKKKKKHKKKGFNLEDTKSSSLQRRSTRRQTQKLHCHDGDDGSTLPLPIRHHIS</sequence>
<evidence type="ECO:0000313" key="3">
    <source>
        <dbReference type="Proteomes" id="UP000077051"/>
    </source>
</evidence>
<comment type="caution">
    <text evidence="2">The sequence shown here is derived from an EMBL/GenBank/DDBJ whole genome shotgun (WGS) entry which is preliminary data.</text>
</comment>
<evidence type="ECO:0000256" key="1">
    <source>
        <dbReference type="SAM" id="MobiDB-lite"/>
    </source>
</evidence>
<organism evidence="2 3">
    <name type="scientific">Mucor lusitanicus CBS 277.49</name>
    <dbReference type="NCBI Taxonomy" id="747725"/>
    <lineage>
        <taxon>Eukaryota</taxon>
        <taxon>Fungi</taxon>
        <taxon>Fungi incertae sedis</taxon>
        <taxon>Mucoromycota</taxon>
        <taxon>Mucoromycotina</taxon>
        <taxon>Mucoromycetes</taxon>
        <taxon>Mucorales</taxon>
        <taxon>Mucorineae</taxon>
        <taxon>Mucoraceae</taxon>
        <taxon>Mucor</taxon>
    </lineage>
</organism>
<feature type="region of interest" description="Disordered" evidence="1">
    <location>
        <begin position="456"/>
        <end position="511"/>
    </location>
</feature>
<keyword evidence="3" id="KW-1185">Reference proteome</keyword>
<feature type="compositionally biased region" description="Basic and acidic residues" evidence="1">
    <location>
        <begin position="38"/>
        <end position="48"/>
    </location>
</feature>
<dbReference type="OrthoDB" id="2287234at2759"/>
<feature type="compositionally biased region" description="Basic residues" evidence="1">
    <location>
        <begin position="456"/>
        <end position="468"/>
    </location>
</feature>
<dbReference type="EMBL" id="AMYB01000008">
    <property type="protein sequence ID" value="OAC99469.1"/>
    <property type="molecule type" value="Genomic_DNA"/>
</dbReference>
<gene>
    <name evidence="2" type="ORF">MUCCIDRAFT_84396</name>
</gene>
<dbReference type="Proteomes" id="UP000077051">
    <property type="component" value="Unassembled WGS sequence"/>
</dbReference>
<dbReference type="AlphaFoldDB" id="A0A162Q6T8"/>
<protein>
    <submittedName>
        <fullName evidence="2">Uncharacterized protein</fullName>
    </submittedName>
</protein>
<accession>A0A162Q6T8</accession>
<feature type="region of interest" description="Disordered" evidence="1">
    <location>
        <begin position="23"/>
        <end position="48"/>
    </location>
</feature>
<feature type="compositionally biased region" description="Basic residues" evidence="1">
    <location>
        <begin position="482"/>
        <end position="491"/>
    </location>
</feature>
<dbReference type="VEuPathDB" id="FungiDB:MUCCIDRAFT_84396"/>
<evidence type="ECO:0000313" key="2">
    <source>
        <dbReference type="EMBL" id="OAC99469.1"/>
    </source>
</evidence>
<proteinExistence type="predicted"/>
<dbReference type="STRING" id="747725.A0A162Q6T8"/>
<name>A0A162Q6T8_MUCCL</name>
<reference evidence="2 3" key="1">
    <citation type="submission" date="2015-06" db="EMBL/GenBank/DDBJ databases">
        <title>Expansion of signal transduction pathways in fungi by whole-genome duplication.</title>
        <authorList>
            <consortium name="DOE Joint Genome Institute"/>
            <person name="Corrochano L.M."/>
            <person name="Kuo A."/>
            <person name="Marcet-Houben M."/>
            <person name="Polaino S."/>
            <person name="Salamov A."/>
            <person name="Villalobos J.M."/>
            <person name="Alvarez M.I."/>
            <person name="Avalos J."/>
            <person name="Benito E.P."/>
            <person name="Benoit I."/>
            <person name="Burger G."/>
            <person name="Camino L.P."/>
            <person name="Canovas D."/>
            <person name="Cerda-Olmedo E."/>
            <person name="Cheng J.-F."/>
            <person name="Dominguez A."/>
            <person name="Elias M."/>
            <person name="Eslava A.P."/>
            <person name="Glaser F."/>
            <person name="Grimwood J."/>
            <person name="Gutierrez G."/>
            <person name="Heitman J."/>
            <person name="Henrissat B."/>
            <person name="Iturriaga E.A."/>
            <person name="Lang B.F."/>
            <person name="Lavin J.L."/>
            <person name="Lee S."/>
            <person name="Li W."/>
            <person name="Lindquist E."/>
            <person name="Lopez-Garcia S."/>
            <person name="Luque E.M."/>
            <person name="Marcos A.T."/>
            <person name="Martin J."/>
            <person name="Mccluskey K."/>
            <person name="Medina H.R."/>
            <person name="Miralles-Duran A."/>
            <person name="Miyazaki A."/>
            <person name="Munoz-Torres E."/>
            <person name="Oguiza J.A."/>
            <person name="Ohm R."/>
            <person name="Olmedo M."/>
            <person name="Orejas M."/>
            <person name="Ortiz-Castellanos L."/>
            <person name="Pisabarro A.G."/>
            <person name="Rodriguez-Romero J."/>
            <person name="Ruiz-Herrera J."/>
            <person name="Ruiz-Vazquez R."/>
            <person name="Sanz C."/>
            <person name="Schackwitz W."/>
            <person name="Schmutz J."/>
            <person name="Shahriari M."/>
            <person name="Shelest E."/>
            <person name="Silva-Franco F."/>
            <person name="Soanes D."/>
            <person name="Syed K."/>
            <person name="Tagua V.G."/>
            <person name="Talbot N.J."/>
            <person name="Thon M."/>
            <person name="De Vries R.P."/>
            <person name="Wiebenga A."/>
            <person name="Yadav J.S."/>
            <person name="Braun E.L."/>
            <person name="Baker S."/>
            <person name="Garre V."/>
            <person name="Horwitz B."/>
            <person name="Torres-Martinez S."/>
            <person name="Idnurm A."/>
            <person name="Herrera-Estrella A."/>
            <person name="Gabaldon T."/>
            <person name="Grigoriev I.V."/>
        </authorList>
    </citation>
    <scope>NUCLEOTIDE SEQUENCE [LARGE SCALE GENOMIC DNA]</scope>
    <source>
        <strain evidence="2 3">CBS 277.49</strain>
    </source>
</reference>